<dbReference type="Pfam" id="PF13302">
    <property type="entry name" value="Acetyltransf_3"/>
    <property type="match status" value="1"/>
</dbReference>
<keyword evidence="1" id="KW-0808">Transferase</keyword>
<organism evidence="5 6">
    <name type="scientific">Anaeromassilibacillus senegalensis</name>
    <dbReference type="NCBI Taxonomy" id="1673717"/>
    <lineage>
        <taxon>Bacteria</taxon>
        <taxon>Bacillati</taxon>
        <taxon>Bacillota</taxon>
        <taxon>Clostridia</taxon>
        <taxon>Eubacteriales</taxon>
        <taxon>Acutalibacteraceae</taxon>
        <taxon>Anaeromassilibacillus</taxon>
    </lineage>
</organism>
<evidence type="ECO:0000256" key="3">
    <source>
        <dbReference type="ARBA" id="ARBA00038502"/>
    </source>
</evidence>
<dbReference type="InterPro" id="IPR016181">
    <property type="entry name" value="Acyl_CoA_acyltransferase"/>
</dbReference>
<evidence type="ECO:0000259" key="4">
    <source>
        <dbReference type="PROSITE" id="PS51186"/>
    </source>
</evidence>
<dbReference type="InterPro" id="IPR051531">
    <property type="entry name" value="N-acetyltransferase"/>
</dbReference>
<accession>A0ABS9CIY8</accession>
<evidence type="ECO:0000256" key="1">
    <source>
        <dbReference type="ARBA" id="ARBA00022679"/>
    </source>
</evidence>
<dbReference type="InterPro" id="IPR000182">
    <property type="entry name" value="GNAT_dom"/>
</dbReference>
<proteinExistence type="inferred from homology"/>
<reference evidence="5 6" key="1">
    <citation type="submission" date="2020-12" db="EMBL/GenBank/DDBJ databases">
        <title>Whole genome sequences of gut porcine anaerobes.</title>
        <authorList>
            <person name="Kubasova T."/>
            <person name="Jahodarova E."/>
            <person name="Rychlik I."/>
        </authorList>
    </citation>
    <scope>NUCLEOTIDE SEQUENCE [LARGE SCALE GENOMIC DNA]</scope>
    <source>
        <strain evidence="5 6">An867</strain>
    </source>
</reference>
<protein>
    <submittedName>
        <fullName evidence="5">GNAT family N-acetyltransferase</fullName>
    </submittedName>
</protein>
<comment type="similarity">
    <text evidence="3">Belongs to the acetyltransferase family. RimJ subfamily.</text>
</comment>
<dbReference type="PANTHER" id="PTHR43792">
    <property type="entry name" value="GNAT FAMILY, PUTATIVE (AFU_ORTHOLOGUE AFUA_3G00765)-RELATED-RELATED"/>
    <property type="match status" value="1"/>
</dbReference>
<dbReference type="PANTHER" id="PTHR43792:SF8">
    <property type="entry name" value="[RIBOSOMAL PROTEIN US5]-ALANINE N-ACETYLTRANSFERASE"/>
    <property type="match status" value="1"/>
</dbReference>
<feature type="domain" description="N-acetyltransferase" evidence="4">
    <location>
        <begin position="15"/>
        <end position="178"/>
    </location>
</feature>
<dbReference type="Gene3D" id="3.40.630.30">
    <property type="match status" value="1"/>
</dbReference>
<dbReference type="EMBL" id="JAFBIT010000001">
    <property type="protein sequence ID" value="MCF2651097.1"/>
    <property type="molecule type" value="Genomic_DNA"/>
</dbReference>
<dbReference type="PROSITE" id="PS51186">
    <property type="entry name" value="GNAT"/>
    <property type="match status" value="1"/>
</dbReference>
<comment type="caution">
    <text evidence="5">The sequence shown here is derived from an EMBL/GenBank/DDBJ whole genome shotgun (WGS) entry which is preliminary data.</text>
</comment>
<evidence type="ECO:0000256" key="2">
    <source>
        <dbReference type="ARBA" id="ARBA00023315"/>
    </source>
</evidence>
<evidence type="ECO:0000313" key="5">
    <source>
        <dbReference type="EMBL" id="MCF2651097.1"/>
    </source>
</evidence>
<keyword evidence="6" id="KW-1185">Reference proteome</keyword>
<dbReference type="RefSeq" id="WP_235322041.1">
    <property type="nucleotide sequence ID" value="NZ_JAFBIT010000001.1"/>
</dbReference>
<dbReference type="SUPFAM" id="SSF55729">
    <property type="entry name" value="Acyl-CoA N-acyltransferases (Nat)"/>
    <property type="match status" value="1"/>
</dbReference>
<name>A0ABS9CIY8_9FIRM</name>
<dbReference type="Proteomes" id="UP001299220">
    <property type="component" value="Unassembled WGS sequence"/>
</dbReference>
<sequence>MNLFSCGTVIETERLLLRRWSMQDMPGFLLFAADPEIMMAAGSKPVLSPEEARAELRRASEDPYAFAITLKSTGEIVGKIKYQNDVGRYQVNGVSIGYELARRYWHCGYMTEALRGMVRHAFDVMRVDVVGIRHFVGNERSRRVIERAGFVFEGVVPQAFRRFDGKVFDDASYSILREEYETGHVSASRRTL</sequence>
<keyword evidence="2" id="KW-0012">Acyltransferase</keyword>
<evidence type="ECO:0000313" key="6">
    <source>
        <dbReference type="Proteomes" id="UP001299220"/>
    </source>
</evidence>
<gene>
    <name evidence="5" type="ORF">JQM67_00535</name>
</gene>